<evidence type="ECO:0000256" key="6">
    <source>
        <dbReference type="ARBA" id="ARBA00022989"/>
    </source>
</evidence>
<protein>
    <recommendedName>
        <fullName evidence="8">Probable membrane transporter protein</fullName>
    </recommendedName>
</protein>
<evidence type="ECO:0000256" key="8">
    <source>
        <dbReference type="RuleBase" id="RU363041"/>
    </source>
</evidence>
<dbReference type="Proteomes" id="UP000306602">
    <property type="component" value="Unassembled WGS sequence"/>
</dbReference>
<dbReference type="GO" id="GO:0005886">
    <property type="term" value="C:plasma membrane"/>
    <property type="evidence" value="ECO:0007669"/>
    <property type="project" value="UniProtKB-SubCell"/>
</dbReference>
<comment type="caution">
    <text evidence="9">The sequence shown here is derived from an EMBL/GenBank/DDBJ whole genome shotgun (WGS) entry which is preliminary data.</text>
</comment>
<evidence type="ECO:0000256" key="5">
    <source>
        <dbReference type="ARBA" id="ARBA00022692"/>
    </source>
</evidence>
<comment type="subcellular location">
    <subcellularLocation>
        <location evidence="1 8">Cell membrane</location>
        <topology evidence="1 8">Multi-pass membrane protein</topology>
    </subcellularLocation>
</comment>
<dbReference type="Pfam" id="PF01925">
    <property type="entry name" value="TauE"/>
    <property type="match status" value="1"/>
</dbReference>
<evidence type="ECO:0000313" key="10">
    <source>
        <dbReference type="Proteomes" id="UP000306602"/>
    </source>
</evidence>
<feature type="transmembrane region" description="Helical" evidence="8">
    <location>
        <begin position="36"/>
        <end position="59"/>
    </location>
</feature>
<keyword evidence="10" id="KW-1185">Reference proteome</keyword>
<name>A0A4S4NFB0_9RHOB</name>
<feature type="transmembrane region" description="Helical" evidence="8">
    <location>
        <begin position="132"/>
        <end position="153"/>
    </location>
</feature>
<evidence type="ECO:0000256" key="1">
    <source>
        <dbReference type="ARBA" id="ARBA00004651"/>
    </source>
</evidence>
<accession>A0A4S4NFB0</accession>
<evidence type="ECO:0000256" key="3">
    <source>
        <dbReference type="ARBA" id="ARBA00022448"/>
    </source>
</evidence>
<feature type="transmembrane region" description="Helical" evidence="8">
    <location>
        <begin position="105"/>
        <end position="125"/>
    </location>
</feature>
<dbReference type="InterPro" id="IPR052017">
    <property type="entry name" value="TSUP"/>
</dbReference>
<sequence>MPDILAQALAVPGLGWLVFGAAVGGMVRGFSGFGTAMVFLPIAAQFIPPAWAILCLIAMDIIGPLPVLRRTARQANLRDLALLTVFAALSVPLGVWLLTVIAPETYRLALCGLTIGLVVCLVGGLRYSGKPTGAMVGLTGAASGVSGGLAGLPGPPVVLLYMASSLPVAQVRANAMLFLFIVDFLMLAALWAAGAFALTPMLLGAMLAIPNTLGILLGQAIFDPGRAGVYRGVAYGVIMASAVMGLPFWDQ</sequence>
<feature type="transmembrane region" description="Helical" evidence="8">
    <location>
        <begin position="173"/>
        <end position="194"/>
    </location>
</feature>
<proteinExistence type="inferred from homology"/>
<evidence type="ECO:0000256" key="7">
    <source>
        <dbReference type="ARBA" id="ARBA00023136"/>
    </source>
</evidence>
<keyword evidence="3" id="KW-0813">Transport</keyword>
<organism evidence="9 10">
    <name type="scientific">Aliishimia ponticola</name>
    <dbReference type="NCBI Taxonomy" id="2499833"/>
    <lineage>
        <taxon>Bacteria</taxon>
        <taxon>Pseudomonadati</taxon>
        <taxon>Pseudomonadota</taxon>
        <taxon>Alphaproteobacteria</taxon>
        <taxon>Rhodobacterales</taxon>
        <taxon>Paracoccaceae</taxon>
        <taxon>Aliishimia</taxon>
    </lineage>
</organism>
<dbReference type="RefSeq" id="WP_136461155.1">
    <property type="nucleotide sequence ID" value="NZ_SRKY01000001.1"/>
</dbReference>
<feature type="transmembrane region" description="Helical" evidence="8">
    <location>
        <begin position="201"/>
        <end position="222"/>
    </location>
</feature>
<comment type="similarity">
    <text evidence="2 8">Belongs to the 4-toluene sulfonate uptake permease (TSUP) (TC 2.A.102) family.</text>
</comment>
<evidence type="ECO:0000256" key="4">
    <source>
        <dbReference type="ARBA" id="ARBA00022475"/>
    </source>
</evidence>
<feature type="transmembrane region" description="Helical" evidence="8">
    <location>
        <begin position="228"/>
        <end position="249"/>
    </location>
</feature>
<dbReference type="PANTHER" id="PTHR30269:SF37">
    <property type="entry name" value="MEMBRANE TRANSPORTER PROTEIN"/>
    <property type="match status" value="1"/>
</dbReference>
<evidence type="ECO:0000256" key="2">
    <source>
        <dbReference type="ARBA" id="ARBA00009142"/>
    </source>
</evidence>
<evidence type="ECO:0000313" key="9">
    <source>
        <dbReference type="EMBL" id="THH38262.1"/>
    </source>
</evidence>
<keyword evidence="6 8" id="KW-1133">Transmembrane helix</keyword>
<keyword evidence="7 8" id="KW-0472">Membrane</keyword>
<dbReference type="AlphaFoldDB" id="A0A4S4NFB0"/>
<dbReference type="EMBL" id="SRKY01000001">
    <property type="protein sequence ID" value="THH38262.1"/>
    <property type="molecule type" value="Genomic_DNA"/>
</dbReference>
<dbReference type="PANTHER" id="PTHR30269">
    <property type="entry name" value="TRANSMEMBRANE PROTEIN YFCA"/>
    <property type="match status" value="1"/>
</dbReference>
<dbReference type="InterPro" id="IPR002781">
    <property type="entry name" value="TM_pro_TauE-like"/>
</dbReference>
<reference evidence="9 10" key="1">
    <citation type="submission" date="2019-04" db="EMBL/GenBank/DDBJ databases">
        <title>Shimia ponticola sp. nov., isolated from seawater.</title>
        <authorList>
            <person name="Kim Y.-O."/>
            <person name="Yoon J.-H."/>
        </authorList>
    </citation>
    <scope>NUCLEOTIDE SEQUENCE [LARGE SCALE GENOMIC DNA]</scope>
    <source>
        <strain evidence="9 10">MYP11</strain>
    </source>
</reference>
<feature type="transmembrane region" description="Helical" evidence="8">
    <location>
        <begin position="80"/>
        <end position="99"/>
    </location>
</feature>
<keyword evidence="4 8" id="KW-1003">Cell membrane</keyword>
<gene>
    <name evidence="9" type="ORF">E4Z66_01415</name>
</gene>
<dbReference type="OrthoDB" id="9795324at2"/>
<keyword evidence="5 8" id="KW-0812">Transmembrane</keyword>